<keyword evidence="2" id="KW-0695">RNA-directed DNA polymerase</keyword>
<dbReference type="InterPro" id="IPR043502">
    <property type="entry name" value="DNA/RNA_pol_sf"/>
</dbReference>
<keyword evidence="2" id="KW-0808">Transferase</keyword>
<dbReference type="STRING" id="4795.A0A225W9H4"/>
<dbReference type="PANTHER" id="PTHR37984">
    <property type="entry name" value="PROTEIN CBG26694"/>
    <property type="match status" value="1"/>
</dbReference>
<feature type="region of interest" description="Disordered" evidence="1">
    <location>
        <begin position="1"/>
        <end position="23"/>
    </location>
</feature>
<evidence type="ECO:0000313" key="3">
    <source>
        <dbReference type="Proteomes" id="UP000198211"/>
    </source>
</evidence>
<evidence type="ECO:0000256" key="1">
    <source>
        <dbReference type="SAM" id="MobiDB-lite"/>
    </source>
</evidence>
<evidence type="ECO:0000313" key="2">
    <source>
        <dbReference type="EMBL" id="OWZ14232.1"/>
    </source>
</evidence>
<protein>
    <submittedName>
        <fullName evidence="2">Reverse transcriptase</fullName>
    </submittedName>
</protein>
<dbReference type="Proteomes" id="UP000198211">
    <property type="component" value="Unassembled WGS sequence"/>
</dbReference>
<dbReference type="InterPro" id="IPR050951">
    <property type="entry name" value="Retrovirus_Pol_polyprotein"/>
</dbReference>
<dbReference type="Gene3D" id="3.10.10.10">
    <property type="entry name" value="HIV Type 1 Reverse Transcriptase, subunit A, domain 1"/>
    <property type="match status" value="1"/>
</dbReference>
<dbReference type="EMBL" id="NBNE01001386">
    <property type="protein sequence ID" value="OWZ14232.1"/>
    <property type="molecule type" value="Genomic_DNA"/>
</dbReference>
<gene>
    <name evidence="2" type="ORF">PHMEG_00012324</name>
</gene>
<dbReference type="AlphaFoldDB" id="A0A225W9H4"/>
<sequence length="341" mass="36843">MANEVSSEAKGTRASPGYEGCGRVELQRDIDGVESAEDATFGEYSPSVIGPLMTVEASPESGTLDVNAQDGGEIVNSGSCGEVLDEMAQGSECDAFQGYPSIEDEGFELPSSAVPGTPLARLDAAYARCMRGSAEELDLEPAVYIREGSELMSELKDQLVMLPDLDDRSPECDIEAADIGKPGESTEAQEKQLKAVLKRHQKIFLGDGNAAPPPASGVICDFYLGDANPIAQRPRSVGPPLAIKVYKLLKKLLEATLIEHSESPWASPIVIVLKKNGVDVRMCIDYQVVNSFIQLSNYPLSLIDDLITGFEGMMWFMSLDMASGFWTVRMTERAKLISAFT</sequence>
<dbReference type="InterPro" id="IPR043128">
    <property type="entry name" value="Rev_trsase/Diguanyl_cyclase"/>
</dbReference>
<dbReference type="OrthoDB" id="8195376at2759"/>
<reference evidence="3" key="1">
    <citation type="submission" date="2017-03" db="EMBL/GenBank/DDBJ databases">
        <title>Phytopthora megakarya and P. palmivora, two closely related causual agents of cacao black pod achieved similar genome size and gene model numbers by different mechanisms.</title>
        <authorList>
            <person name="Ali S."/>
            <person name="Shao J."/>
            <person name="Larry D.J."/>
            <person name="Kronmiller B."/>
            <person name="Shen D."/>
            <person name="Strem M.D."/>
            <person name="Melnick R.L."/>
            <person name="Guiltinan M.J."/>
            <person name="Tyler B.M."/>
            <person name="Meinhardt L.W."/>
            <person name="Bailey B.A."/>
        </authorList>
    </citation>
    <scope>NUCLEOTIDE SEQUENCE [LARGE SCALE GENOMIC DNA]</scope>
    <source>
        <strain evidence="3">zdho120</strain>
    </source>
</reference>
<keyword evidence="2" id="KW-0548">Nucleotidyltransferase</keyword>
<comment type="caution">
    <text evidence="2">The sequence shown here is derived from an EMBL/GenBank/DDBJ whole genome shotgun (WGS) entry which is preliminary data.</text>
</comment>
<dbReference type="GO" id="GO:0003964">
    <property type="term" value="F:RNA-directed DNA polymerase activity"/>
    <property type="evidence" value="ECO:0007669"/>
    <property type="project" value="UniProtKB-KW"/>
</dbReference>
<organism evidence="2 3">
    <name type="scientific">Phytophthora megakarya</name>
    <dbReference type="NCBI Taxonomy" id="4795"/>
    <lineage>
        <taxon>Eukaryota</taxon>
        <taxon>Sar</taxon>
        <taxon>Stramenopiles</taxon>
        <taxon>Oomycota</taxon>
        <taxon>Peronosporomycetes</taxon>
        <taxon>Peronosporales</taxon>
        <taxon>Peronosporaceae</taxon>
        <taxon>Phytophthora</taxon>
    </lineage>
</organism>
<dbReference type="SUPFAM" id="SSF56672">
    <property type="entry name" value="DNA/RNA polymerases"/>
    <property type="match status" value="1"/>
</dbReference>
<proteinExistence type="predicted"/>
<name>A0A225W9H4_9STRA</name>
<keyword evidence="3" id="KW-1185">Reference proteome</keyword>
<dbReference type="PANTHER" id="PTHR37984:SF5">
    <property type="entry name" value="PROTEIN NYNRIN-LIKE"/>
    <property type="match status" value="1"/>
</dbReference>
<dbReference type="Gene3D" id="3.30.70.270">
    <property type="match status" value="1"/>
</dbReference>
<accession>A0A225W9H4</accession>